<sequence length="316" mass="35411">MKDFSQQIKEVAGSLLQDGKVDLVIGYENGSLPLRTSPCFVRSAGEVERLIWNACCETNLATYLPDRDERVGVIAKGCDARAIVVAIAERQVDRESVVIIGVPCEGIIDRRKVASRLGWKEILQANLEDGRIVLAGDGFEETLPLEDFLYQACLTCEQRTPPVYDYLVGEPIPAVEVIEPFREVAALESQGADERWAYFSQEFSKCIRCYACREACPLCYCPECFIDQTQPSWFGKTDDFSDTLIFHIVRALHLAGRCVDCGACSRACPMGIDLRALNRKMIKDVWDRYGYRAGLDLAAIPPLSTFKLDDPQEFIK</sequence>
<dbReference type="PROSITE" id="PS00198">
    <property type="entry name" value="4FE4S_FER_1"/>
    <property type="match status" value="1"/>
</dbReference>
<gene>
    <name evidence="2" type="ORF">S01H1_10791</name>
</gene>
<proteinExistence type="predicted"/>
<evidence type="ECO:0000259" key="1">
    <source>
        <dbReference type="PROSITE" id="PS51379"/>
    </source>
</evidence>
<dbReference type="EMBL" id="BARS01005499">
    <property type="protein sequence ID" value="GAF74359.1"/>
    <property type="molecule type" value="Genomic_DNA"/>
</dbReference>
<accession>X0RZV8</accession>
<dbReference type="SUPFAM" id="SSF46548">
    <property type="entry name" value="alpha-helical ferredoxin"/>
    <property type="match status" value="1"/>
</dbReference>
<dbReference type="InterPro" id="IPR009051">
    <property type="entry name" value="Helical_ferredxn"/>
</dbReference>
<reference evidence="2" key="1">
    <citation type="journal article" date="2014" name="Front. Microbiol.">
        <title>High frequency of phylogenetically diverse reductive dehalogenase-homologous genes in deep subseafloor sedimentary metagenomes.</title>
        <authorList>
            <person name="Kawai M."/>
            <person name="Futagami T."/>
            <person name="Toyoda A."/>
            <person name="Takaki Y."/>
            <person name="Nishi S."/>
            <person name="Hori S."/>
            <person name="Arai W."/>
            <person name="Tsubouchi T."/>
            <person name="Morono Y."/>
            <person name="Uchiyama I."/>
            <person name="Ito T."/>
            <person name="Fujiyama A."/>
            <person name="Inagaki F."/>
            <person name="Takami H."/>
        </authorList>
    </citation>
    <scope>NUCLEOTIDE SEQUENCE</scope>
    <source>
        <strain evidence="2">Expedition CK06-06</strain>
    </source>
</reference>
<dbReference type="InterPro" id="IPR017896">
    <property type="entry name" value="4Fe4S_Fe-S-bd"/>
</dbReference>
<dbReference type="Gene3D" id="1.10.1060.10">
    <property type="entry name" value="Alpha-helical ferredoxin"/>
    <property type="match status" value="1"/>
</dbReference>
<name>X0RZV8_9ZZZZ</name>
<organism evidence="2">
    <name type="scientific">marine sediment metagenome</name>
    <dbReference type="NCBI Taxonomy" id="412755"/>
    <lineage>
        <taxon>unclassified sequences</taxon>
        <taxon>metagenomes</taxon>
        <taxon>ecological metagenomes</taxon>
    </lineage>
</organism>
<evidence type="ECO:0000313" key="2">
    <source>
        <dbReference type="EMBL" id="GAF74359.1"/>
    </source>
</evidence>
<dbReference type="InterPro" id="IPR017900">
    <property type="entry name" value="4Fe4S_Fe_S_CS"/>
</dbReference>
<protein>
    <recommendedName>
        <fullName evidence="1">4Fe-4S ferredoxin-type domain-containing protein</fullName>
    </recommendedName>
</protein>
<feature type="domain" description="4Fe-4S ferredoxin-type" evidence="1">
    <location>
        <begin position="249"/>
        <end position="277"/>
    </location>
</feature>
<comment type="caution">
    <text evidence="2">The sequence shown here is derived from an EMBL/GenBank/DDBJ whole genome shotgun (WGS) entry which is preliminary data.</text>
</comment>
<feature type="domain" description="4Fe-4S ferredoxin-type" evidence="1">
    <location>
        <begin position="196"/>
        <end position="217"/>
    </location>
</feature>
<dbReference type="PROSITE" id="PS51379">
    <property type="entry name" value="4FE4S_FER_2"/>
    <property type="match status" value="2"/>
</dbReference>
<dbReference type="GO" id="GO:0051536">
    <property type="term" value="F:iron-sulfur cluster binding"/>
    <property type="evidence" value="ECO:0007669"/>
    <property type="project" value="InterPro"/>
</dbReference>
<dbReference type="AlphaFoldDB" id="X0RZV8"/>